<dbReference type="InterPro" id="IPR020617">
    <property type="entry name" value="Thiolase_C"/>
</dbReference>
<protein>
    <recommendedName>
        <fullName evidence="6">Acetyl-CoA acetyltransferase</fullName>
        <ecNumber evidence="2">2.3.1.9</ecNumber>
    </recommendedName>
    <alternativeName>
        <fullName evidence="5">Acetoacetyl-CoA thiolase</fullName>
    </alternativeName>
</protein>
<dbReference type="RefSeq" id="WP_092590122.1">
    <property type="nucleotide sequence ID" value="NZ_FMWL01000005.1"/>
</dbReference>
<dbReference type="AlphaFoldDB" id="A0A1G5RWW0"/>
<evidence type="ECO:0000256" key="3">
    <source>
        <dbReference type="ARBA" id="ARBA00022679"/>
    </source>
</evidence>
<dbReference type="SUPFAM" id="SSF53901">
    <property type="entry name" value="Thiolase-like"/>
    <property type="match status" value="2"/>
</dbReference>
<dbReference type="PROSITE" id="PS00098">
    <property type="entry name" value="THIOLASE_1"/>
    <property type="match status" value="1"/>
</dbReference>
<dbReference type="PROSITE" id="PS00737">
    <property type="entry name" value="THIOLASE_2"/>
    <property type="match status" value="1"/>
</dbReference>
<feature type="domain" description="Thiolase N-terminal" evidence="10">
    <location>
        <begin position="5"/>
        <end position="261"/>
    </location>
</feature>
<keyword evidence="3 9" id="KW-0808">Transferase</keyword>
<name>A0A1G5RWW0_9FIRM</name>
<dbReference type="InterPro" id="IPR020613">
    <property type="entry name" value="Thiolase_CS"/>
</dbReference>
<gene>
    <name evidence="12" type="ORF">SAMN03080599_01336</name>
</gene>
<accession>A0A1G5RWW0</accession>
<dbReference type="InterPro" id="IPR016039">
    <property type="entry name" value="Thiolase-like"/>
</dbReference>
<feature type="active site" description="Acyl-thioester intermediate" evidence="8">
    <location>
        <position position="88"/>
    </location>
</feature>
<evidence type="ECO:0000259" key="10">
    <source>
        <dbReference type="Pfam" id="PF00108"/>
    </source>
</evidence>
<proteinExistence type="inferred from homology"/>
<dbReference type="PIRSF" id="PIRSF000429">
    <property type="entry name" value="Ac-CoA_Ac_transf"/>
    <property type="match status" value="1"/>
</dbReference>
<dbReference type="PANTHER" id="PTHR18919:SF107">
    <property type="entry name" value="ACETYL-COA ACETYLTRANSFERASE, CYTOSOLIC"/>
    <property type="match status" value="1"/>
</dbReference>
<feature type="domain" description="Thiolase C-terminal" evidence="11">
    <location>
        <begin position="270"/>
        <end position="391"/>
    </location>
</feature>
<feature type="active site" description="Proton acceptor" evidence="8">
    <location>
        <position position="378"/>
    </location>
</feature>
<evidence type="ECO:0000256" key="5">
    <source>
        <dbReference type="ARBA" id="ARBA00030755"/>
    </source>
</evidence>
<evidence type="ECO:0000256" key="4">
    <source>
        <dbReference type="ARBA" id="ARBA00023315"/>
    </source>
</evidence>
<dbReference type="InterPro" id="IPR020615">
    <property type="entry name" value="Thiolase_acyl_enz_int_AS"/>
</dbReference>
<organism evidence="12 13">
    <name type="scientific">Acidaminobacter hydrogenoformans DSM 2784</name>
    <dbReference type="NCBI Taxonomy" id="1120920"/>
    <lineage>
        <taxon>Bacteria</taxon>
        <taxon>Bacillati</taxon>
        <taxon>Bacillota</taxon>
        <taxon>Clostridia</taxon>
        <taxon>Peptostreptococcales</taxon>
        <taxon>Acidaminobacteraceae</taxon>
        <taxon>Acidaminobacter</taxon>
    </lineage>
</organism>
<keyword evidence="4 9" id="KW-0012">Acyltransferase</keyword>
<evidence type="ECO:0000256" key="2">
    <source>
        <dbReference type="ARBA" id="ARBA00012705"/>
    </source>
</evidence>
<evidence type="ECO:0000256" key="9">
    <source>
        <dbReference type="RuleBase" id="RU003557"/>
    </source>
</evidence>
<evidence type="ECO:0000256" key="1">
    <source>
        <dbReference type="ARBA" id="ARBA00010982"/>
    </source>
</evidence>
<dbReference type="InterPro" id="IPR020616">
    <property type="entry name" value="Thiolase_N"/>
</dbReference>
<evidence type="ECO:0000256" key="7">
    <source>
        <dbReference type="ARBA" id="ARBA00051550"/>
    </source>
</evidence>
<reference evidence="12 13" key="1">
    <citation type="submission" date="2016-10" db="EMBL/GenBank/DDBJ databases">
        <authorList>
            <person name="de Groot N.N."/>
        </authorList>
    </citation>
    <scope>NUCLEOTIDE SEQUENCE [LARGE SCALE GENOMIC DNA]</scope>
    <source>
        <strain evidence="12 13">DSM 2784</strain>
    </source>
</reference>
<dbReference type="Pfam" id="PF02803">
    <property type="entry name" value="Thiolase_C"/>
    <property type="match status" value="1"/>
</dbReference>
<dbReference type="InterPro" id="IPR002155">
    <property type="entry name" value="Thiolase"/>
</dbReference>
<sequence length="392" mass="40167">MKKAVIVSAARTPIGSFGGSLATVSAAELGALVIRESILRAGINPEQVDETIMGCVLQAGLGQGVARQAAVKAGIPVEKPAYTVNMICGSGLKTIQLAAQAIASGDADIVVAGGTESMSQAPYVLMNARTGYRMGNGSLVDSMVNDALTDAFTGVHMGITAENLAEQFNISRAEQDAFAAASQQKAVAAVSAGIFDEEIVPVVIKTRKGEVVIDKDEYPKAGVTVESLSALKPAFKKDGTVTAGNASGINDGAAAMVLMSAEKALELGVEPLAEIIGYGSAGVDPQTMGFGPVPAVRKALEKAGIPLDKVELIEANEAFASQALSVARALEFDMEKVNVHGGAIALGHPVGASGARILTTLLYEMKRRDSKLGLATLCIGGGMGTAVVVERK</sequence>
<dbReference type="EC" id="2.3.1.9" evidence="2"/>
<dbReference type="Proteomes" id="UP000199208">
    <property type="component" value="Unassembled WGS sequence"/>
</dbReference>
<dbReference type="PROSITE" id="PS00099">
    <property type="entry name" value="THIOLASE_3"/>
    <property type="match status" value="1"/>
</dbReference>
<dbReference type="CDD" id="cd00751">
    <property type="entry name" value="thiolase"/>
    <property type="match status" value="1"/>
</dbReference>
<dbReference type="GO" id="GO:0003985">
    <property type="term" value="F:acetyl-CoA C-acetyltransferase activity"/>
    <property type="evidence" value="ECO:0007669"/>
    <property type="project" value="UniProtKB-EC"/>
</dbReference>
<keyword evidence="13" id="KW-1185">Reference proteome</keyword>
<dbReference type="FunFam" id="3.40.47.10:FF:000010">
    <property type="entry name" value="Acetyl-CoA acetyltransferase (Thiolase)"/>
    <property type="match status" value="1"/>
</dbReference>
<feature type="active site" description="Proton acceptor" evidence="8">
    <location>
        <position position="348"/>
    </location>
</feature>
<dbReference type="EMBL" id="FMWL01000005">
    <property type="protein sequence ID" value="SCZ78602.1"/>
    <property type="molecule type" value="Genomic_DNA"/>
</dbReference>
<evidence type="ECO:0000313" key="13">
    <source>
        <dbReference type="Proteomes" id="UP000199208"/>
    </source>
</evidence>
<dbReference type="Pfam" id="PF00108">
    <property type="entry name" value="Thiolase_N"/>
    <property type="match status" value="1"/>
</dbReference>
<dbReference type="Gene3D" id="3.40.47.10">
    <property type="match status" value="2"/>
</dbReference>
<evidence type="ECO:0000256" key="6">
    <source>
        <dbReference type="ARBA" id="ARBA00044137"/>
    </source>
</evidence>
<dbReference type="OrthoDB" id="56116at2"/>
<dbReference type="STRING" id="1120920.SAMN03080599_01336"/>
<dbReference type="InterPro" id="IPR020610">
    <property type="entry name" value="Thiolase_AS"/>
</dbReference>
<evidence type="ECO:0000313" key="12">
    <source>
        <dbReference type="EMBL" id="SCZ78602.1"/>
    </source>
</evidence>
<evidence type="ECO:0000256" key="8">
    <source>
        <dbReference type="PIRSR" id="PIRSR000429-1"/>
    </source>
</evidence>
<evidence type="ECO:0000259" key="11">
    <source>
        <dbReference type="Pfam" id="PF02803"/>
    </source>
</evidence>
<dbReference type="NCBIfam" id="TIGR01930">
    <property type="entry name" value="AcCoA-C-Actrans"/>
    <property type="match status" value="1"/>
</dbReference>
<comment type="similarity">
    <text evidence="1 9">Belongs to the thiolase-like superfamily. Thiolase family.</text>
</comment>
<dbReference type="PANTHER" id="PTHR18919">
    <property type="entry name" value="ACETYL-COA C-ACYLTRANSFERASE"/>
    <property type="match status" value="1"/>
</dbReference>
<comment type="catalytic activity">
    <reaction evidence="7">
        <text>2 acetyl-CoA = acetoacetyl-CoA + CoA</text>
        <dbReference type="Rhea" id="RHEA:21036"/>
        <dbReference type="ChEBI" id="CHEBI:57286"/>
        <dbReference type="ChEBI" id="CHEBI:57287"/>
        <dbReference type="ChEBI" id="CHEBI:57288"/>
        <dbReference type="EC" id="2.3.1.9"/>
    </reaction>
</comment>